<sequence>MTENDHLAKIIAVSNTGPMVSAFQCGRTDLLKRYFSLIYITASELDELHAHGWLDEVDQLVTEGFVAVEELTDSEKKQAEVLAKRIAQYQKSANSDWHNDLAEAEAMVLMQNRIHLDIAIILLDEKAARQVANQLGLNLTGFPGILGRAGLDGILTKGEMRQLLKTCQQQGTYYGDKLIETLAENYGR</sequence>
<protein>
    <recommendedName>
        <fullName evidence="2">DUF3368 domain-containing protein</fullName>
    </recommendedName>
</protein>
<dbReference type="Pfam" id="PF11848">
    <property type="entry name" value="DUF3368"/>
    <property type="match status" value="1"/>
</dbReference>
<proteinExistence type="predicted"/>
<dbReference type="AlphaFoldDB" id="A0A7C3ZZI8"/>
<name>A0A7C3ZZI8_9CYAN</name>
<gene>
    <name evidence="1" type="ORF">ENR15_18585</name>
</gene>
<accession>A0A7C3ZZI8</accession>
<dbReference type="PANTHER" id="PTHR39550:SF1">
    <property type="entry name" value="SLL0658 PROTEIN"/>
    <property type="match status" value="1"/>
</dbReference>
<evidence type="ECO:0008006" key="2">
    <source>
        <dbReference type="Google" id="ProtNLM"/>
    </source>
</evidence>
<dbReference type="PANTHER" id="PTHR39550">
    <property type="entry name" value="SLL0658 PROTEIN"/>
    <property type="match status" value="1"/>
</dbReference>
<reference evidence="1" key="1">
    <citation type="journal article" date="2020" name="mSystems">
        <title>Genome- and Community-Level Interaction Insights into Carbon Utilization and Element Cycling Functions of Hydrothermarchaeota in Hydrothermal Sediment.</title>
        <authorList>
            <person name="Zhou Z."/>
            <person name="Liu Y."/>
            <person name="Xu W."/>
            <person name="Pan J."/>
            <person name="Luo Z.H."/>
            <person name="Li M."/>
        </authorList>
    </citation>
    <scope>NUCLEOTIDE SEQUENCE [LARGE SCALE GENOMIC DNA]</scope>
    <source>
        <strain evidence="1">SpSt-374</strain>
    </source>
</reference>
<dbReference type="EMBL" id="DSPX01000193">
    <property type="protein sequence ID" value="HGG02587.1"/>
    <property type="molecule type" value="Genomic_DNA"/>
</dbReference>
<evidence type="ECO:0000313" key="1">
    <source>
        <dbReference type="EMBL" id="HGG02587.1"/>
    </source>
</evidence>
<comment type="caution">
    <text evidence="1">The sequence shown here is derived from an EMBL/GenBank/DDBJ whole genome shotgun (WGS) entry which is preliminary data.</text>
</comment>
<dbReference type="InterPro" id="IPR021799">
    <property type="entry name" value="PIN-like_prokaryotic"/>
</dbReference>
<organism evidence="1">
    <name type="scientific">Planktothricoides sp. SpSt-374</name>
    <dbReference type="NCBI Taxonomy" id="2282167"/>
    <lineage>
        <taxon>Bacteria</taxon>
        <taxon>Bacillati</taxon>
        <taxon>Cyanobacteriota</taxon>
        <taxon>Cyanophyceae</taxon>
        <taxon>Oscillatoriophycideae</taxon>
        <taxon>Oscillatoriales</taxon>
        <taxon>Oscillatoriaceae</taxon>
        <taxon>Planktothricoides</taxon>
    </lineage>
</organism>